<feature type="transmembrane region" description="Helical" evidence="1">
    <location>
        <begin position="47"/>
        <end position="66"/>
    </location>
</feature>
<keyword evidence="1" id="KW-0472">Membrane</keyword>
<feature type="transmembrane region" description="Helical" evidence="1">
    <location>
        <begin position="159"/>
        <end position="181"/>
    </location>
</feature>
<dbReference type="EMBL" id="LGCK01000014">
    <property type="protein sequence ID" value="KPL70259.1"/>
    <property type="molecule type" value="Genomic_DNA"/>
</dbReference>
<evidence type="ECO:0000256" key="1">
    <source>
        <dbReference type="SAM" id="Phobius"/>
    </source>
</evidence>
<feature type="transmembrane region" description="Helical" evidence="1">
    <location>
        <begin position="16"/>
        <end position="35"/>
    </location>
</feature>
<feature type="transmembrane region" description="Helical" evidence="1">
    <location>
        <begin position="86"/>
        <end position="108"/>
    </location>
</feature>
<protein>
    <submittedName>
        <fullName evidence="2">Uncharacterized protein</fullName>
    </submittedName>
</protein>
<dbReference type="STRING" id="229920.ADM99_13880"/>
<evidence type="ECO:0000313" key="3">
    <source>
        <dbReference type="Proteomes" id="UP000050430"/>
    </source>
</evidence>
<keyword evidence="3" id="KW-1185">Reference proteome</keyword>
<keyword evidence="1" id="KW-1133">Transmembrane helix</keyword>
<dbReference type="PATRIC" id="fig|229920.5.peg.119"/>
<comment type="caution">
    <text evidence="2">The sequence shown here is derived from an EMBL/GenBank/DDBJ whole genome shotgun (WGS) entry which is preliminary data.</text>
</comment>
<proteinExistence type="predicted"/>
<dbReference type="AlphaFoldDB" id="A0A0P6WN55"/>
<feature type="transmembrane region" description="Helical" evidence="1">
    <location>
        <begin position="193"/>
        <end position="215"/>
    </location>
</feature>
<sequence>MILIQLLGLTLFEPGISLWLLLVFICVLNAILFFFDVRLKQSDLFRFIFLILYAVLFSIFFSPRISLNFNTQFLDQIRDWMKYSSIFSVVPKFGIYKLSLILFGLLLVSNEVNLLIRSCFHTFGLISTKTSPRETKYLLKPVDTKELNAGRVIGILERIIMYSMILGGSAGSIGFVLAAKAFTRFRELDERAFAEYILVGTLLSTFFAVMVAYFVQVFLQ</sequence>
<accession>A0A0P6WN55</accession>
<dbReference type="Proteomes" id="UP000050430">
    <property type="component" value="Unassembled WGS sequence"/>
</dbReference>
<keyword evidence="1" id="KW-0812">Transmembrane</keyword>
<organism evidence="2 3">
    <name type="scientific">Leptolinea tardivitalis</name>
    <dbReference type="NCBI Taxonomy" id="229920"/>
    <lineage>
        <taxon>Bacteria</taxon>
        <taxon>Bacillati</taxon>
        <taxon>Chloroflexota</taxon>
        <taxon>Anaerolineae</taxon>
        <taxon>Anaerolineales</taxon>
        <taxon>Anaerolineaceae</taxon>
        <taxon>Leptolinea</taxon>
    </lineage>
</organism>
<gene>
    <name evidence="2" type="ORF">ADM99_13880</name>
</gene>
<name>A0A0P6WN55_9CHLR</name>
<reference evidence="2 3" key="1">
    <citation type="submission" date="2015-07" db="EMBL/GenBank/DDBJ databases">
        <title>Genome sequence of Leptolinea tardivitalis DSM 16556.</title>
        <authorList>
            <person name="Hemp J."/>
            <person name="Ward L.M."/>
            <person name="Pace L.A."/>
            <person name="Fischer W.W."/>
        </authorList>
    </citation>
    <scope>NUCLEOTIDE SEQUENCE [LARGE SCALE GENOMIC DNA]</scope>
    <source>
        <strain evidence="2 3">YMTK-2</strain>
    </source>
</reference>
<evidence type="ECO:0000313" key="2">
    <source>
        <dbReference type="EMBL" id="KPL70259.1"/>
    </source>
</evidence>